<evidence type="ECO:0000256" key="4">
    <source>
        <dbReference type="ARBA" id="ARBA00022692"/>
    </source>
</evidence>
<keyword evidence="8" id="KW-0407">Ion channel</keyword>
<dbReference type="HAMAP" id="MF_00115">
    <property type="entry name" value="MscL"/>
    <property type="match status" value="1"/>
</dbReference>
<feature type="transmembrane region" description="Helical" evidence="9">
    <location>
        <begin position="68"/>
        <end position="89"/>
    </location>
</feature>
<reference evidence="10" key="1">
    <citation type="submission" date="2019-08" db="EMBL/GenBank/DDBJ databases">
        <authorList>
            <person name="Kucharzyk K."/>
            <person name="Murdoch R.W."/>
            <person name="Higgins S."/>
            <person name="Loffler F."/>
        </authorList>
    </citation>
    <scope>NUCLEOTIDE SEQUENCE</scope>
</reference>
<protein>
    <submittedName>
        <fullName evidence="10">Large-conductance mechanosensitive channel</fullName>
    </submittedName>
</protein>
<keyword evidence="7 9" id="KW-0472">Membrane</keyword>
<evidence type="ECO:0000256" key="2">
    <source>
        <dbReference type="ARBA" id="ARBA00022448"/>
    </source>
</evidence>
<dbReference type="InterPro" id="IPR037673">
    <property type="entry name" value="MSC/AndL"/>
</dbReference>
<dbReference type="Gene3D" id="1.10.1200.120">
    <property type="entry name" value="Large-conductance mechanosensitive channel, MscL, domain 1"/>
    <property type="match status" value="1"/>
</dbReference>
<evidence type="ECO:0000256" key="9">
    <source>
        <dbReference type="SAM" id="Phobius"/>
    </source>
</evidence>
<evidence type="ECO:0000256" key="7">
    <source>
        <dbReference type="ARBA" id="ARBA00023136"/>
    </source>
</evidence>
<name>A0A645J4W9_9ZZZZ</name>
<comment type="caution">
    <text evidence="10">The sequence shown here is derived from an EMBL/GenBank/DDBJ whole genome shotgun (WGS) entry which is preliminary data.</text>
</comment>
<dbReference type="EMBL" id="VSSQ01122829">
    <property type="protein sequence ID" value="MPN54523.1"/>
    <property type="molecule type" value="Genomic_DNA"/>
</dbReference>
<evidence type="ECO:0000256" key="1">
    <source>
        <dbReference type="ARBA" id="ARBA00004141"/>
    </source>
</evidence>
<dbReference type="PRINTS" id="PR01264">
    <property type="entry name" value="MECHCHANNEL"/>
</dbReference>
<dbReference type="Pfam" id="PF01741">
    <property type="entry name" value="MscL"/>
    <property type="match status" value="1"/>
</dbReference>
<keyword evidence="5 9" id="KW-1133">Transmembrane helix</keyword>
<gene>
    <name evidence="10" type="primary">mscL_43</name>
    <name evidence="10" type="ORF">SDC9_202193</name>
</gene>
<evidence type="ECO:0000313" key="10">
    <source>
        <dbReference type="EMBL" id="MPN54523.1"/>
    </source>
</evidence>
<keyword evidence="2" id="KW-0813">Transport</keyword>
<keyword evidence="3" id="KW-1003">Cell membrane</keyword>
<dbReference type="SUPFAM" id="SSF81330">
    <property type="entry name" value="Gated mechanosensitive channel"/>
    <property type="match status" value="1"/>
</dbReference>
<proteinExistence type="inferred from homology"/>
<feature type="transmembrane region" description="Helical" evidence="9">
    <location>
        <begin position="12"/>
        <end position="30"/>
    </location>
</feature>
<dbReference type="GO" id="GO:0016020">
    <property type="term" value="C:membrane"/>
    <property type="evidence" value="ECO:0007669"/>
    <property type="project" value="UniProtKB-SubCell"/>
</dbReference>
<dbReference type="InterPro" id="IPR001185">
    <property type="entry name" value="MS_channel"/>
</dbReference>
<dbReference type="PANTHER" id="PTHR30266:SF2">
    <property type="entry name" value="LARGE-CONDUCTANCE MECHANOSENSITIVE CHANNEL"/>
    <property type="match status" value="1"/>
</dbReference>
<accession>A0A645J4W9</accession>
<sequence length="140" mass="14974">MKKLFSEFKAFIAKGSVIDLAVGVIIGAAFKGIVDSLVSDIISPLIGLIANTNFTDLVWQIGGVSIKYGSFITAIINFLLMAIVLFLIVKAISATREIGGKLKKNGTPVPVEPTEKTCPYCKSKIAIDATRCPHCTSEVK</sequence>
<evidence type="ECO:0000256" key="8">
    <source>
        <dbReference type="ARBA" id="ARBA00023303"/>
    </source>
</evidence>
<organism evidence="10">
    <name type="scientific">bioreactor metagenome</name>
    <dbReference type="NCBI Taxonomy" id="1076179"/>
    <lineage>
        <taxon>unclassified sequences</taxon>
        <taxon>metagenomes</taxon>
        <taxon>ecological metagenomes</taxon>
    </lineage>
</organism>
<comment type="subcellular location">
    <subcellularLocation>
        <location evidence="1">Membrane</location>
        <topology evidence="1">Multi-pass membrane protein</topology>
    </subcellularLocation>
</comment>
<evidence type="ECO:0000256" key="6">
    <source>
        <dbReference type="ARBA" id="ARBA00023065"/>
    </source>
</evidence>
<evidence type="ECO:0000256" key="3">
    <source>
        <dbReference type="ARBA" id="ARBA00022475"/>
    </source>
</evidence>
<dbReference type="AlphaFoldDB" id="A0A645J4W9"/>
<keyword evidence="6" id="KW-0406">Ion transport</keyword>
<dbReference type="PANTHER" id="PTHR30266">
    <property type="entry name" value="MECHANOSENSITIVE CHANNEL MSCL"/>
    <property type="match status" value="1"/>
</dbReference>
<evidence type="ECO:0000256" key="5">
    <source>
        <dbReference type="ARBA" id="ARBA00022989"/>
    </source>
</evidence>
<dbReference type="NCBIfam" id="TIGR00220">
    <property type="entry name" value="mscL"/>
    <property type="match status" value="1"/>
</dbReference>
<dbReference type="InterPro" id="IPR036019">
    <property type="entry name" value="MscL_channel"/>
</dbReference>
<dbReference type="GO" id="GO:0008381">
    <property type="term" value="F:mechanosensitive monoatomic ion channel activity"/>
    <property type="evidence" value="ECO:0007669"/>
    <property type="project" value="InterPro"/>
</dbReference>
<keyword evidence="4 9" id="KW-0812">Transmembrane</keyword>